<dbReference type="Proteomes" id="UP000073492">
    <property type="component" value="Unassembled WGS sequence"/>
</dbReference>
<sequence>MLYILFCLPPYNSLDVLGHMPRMPSVPMLSSEASSYRLGGESGVFLSCASATRVVVRTQHNTNRPRSQGESNRSMGYISGFRFRGHRLQRKFGLRKAEEGSGRNVPDLLSFETRLWLQSLLPFDILTSCAQSYHDHRAAHHENPL</sequence>
<proteinExistence type="predicted"/>
<protein>
    <submittedName>
        <fullName evidence="1">Uncharacterized protein</fullName>
    </submittedName>
</protein>
<gene>
    <name evidence="1" type="ORF">AC579_3307</name>
</gene>
<name>A0A139I9N4_9PEZI</name>
<dbReference type="EMBL" id="LFZO01000199">
    <property type="protein sequence ID" value="KXT11461.1"/>
    <property type="molecule type" value="Genomic_DNA"/>
</dbReference>
<dbReference type="OrthoDB" id="6509636at2759"/>
<reference evidence="1 2" key="1">
    <citation type="submission" date="2015-07" db="EMBL/GenBank/DDBJ databases">
        <title>Comparative genomics of the Sigatoka disease complex on banana suggests a link between parallel evolutionary changes in Pseudocercospora fijiensis and Pseudocercospora eumusae and increased virulence on the banana host.</title>
        <authorList>
            <person name="Chang T.-C."/>
            <person name="Salvucci A."/>
            <person name="Crous P.W."/>
            <person name="Stergiopoulos I."/>
        </authorList>
    </citation>
    <scope>NUCLEOTIDE SEQUENCE [LARGE SCALE GENOMIC DNA]</scope>
    <source>
        <strain evidence="1 2">CBS 116634</strain>
    </source>
</reference>
<keyword evidence="2" id="KW-1185">Reference proteome</keyword>
<evidence type="ECO:0000313" key="2">
    <source>
        <dbReference type="Proteomes" id="UP000073492"/>
    </source>
</evidence>
<organism evidence="1 2">
    <name type="scientific">Pseudocercospora musae</name>
    <dbReference type="NCBI Taxonomy" id="113226"/>
    <lineage>
        <taxon>Eukaryota</taxon>
        <taxon>Fungi</taxon>
        <taxon>Dikarya</taxon>
        <taxon>Ascomycota</taxon>
        <taxon>Pezizomycotina</taxon>
        <taxon>Dothideomycetes</taxon>
        <taxon>Dothideomycetidae</taxon>
        <taxon>Mycosphaerellales</taxon>
        <taxon>Mycosphaerellaceae</taxon>
        <taxon>Pseudocercospora</taxon>
    </lineage>
</organism>
<dbReference type="AlphaFoldDB" id="A0A139I9N4"/>
<evidence type="ECO:0000313" key="1">
    <source>
        <dbReference type="EMBL" id="KXT11461.1"/>
    </source>
</evidence>
<accession>A0A139I9N4</accession>
<comment type="caution">
    <text evidence="1">The sequence shown here is derived from an EMBL/GenBank/DDBJ whole genome shotgun (WGS) entry which is preliminary data.</text>
</comment>